<evidence type="ECO:0000259" key="4">
    <source>
        <dbReference type="PROSITE" id="PS50878"/>
    </source>
</evidence>
<keyword evidence="7" id="KW-1185">Reference proteome</keyword>
<dbReference type="InterPro" id="IPR000477">
    <property type="entry name" value="RT_dom"/>
</dbReference>
<feature type="region of interest" description="Disordered" evidence="3">
    <location>
        <begin position="1008"/>
        <end position="1035"/>
    </location>
</feature>
<feature type="domain" description="Reverse transcriptase" evidence="4">
    <location>
        <begin position="2090"/>
        <end position="2343"/>
    </location>
</feature>
<dbReference type="InterPro" id="IPR001525">
    <property type="entry name" value="C5_MeTfrase"/>
</dbReference>
<dbReference type="Gene3D" id="3.30.420.10">
    <property type="entry name" value="Ribonuclease H-like superfamily/Ribonuclease H"/>
    <property type="match status" value="1"/>
</dbReference>
<dbReference type="GO" id="GO:0008168">
    <property type="term" value="F:methyltransferase activity"/>
    <property type="evidence" value="ECO:0007669"/>
    <property type="project" value="UniProtKB-KW"/>
</dbReference>
<gene>
    <name evidence="6" type="ORF">SNEC2469_LOCUS35648</name>
</gene>
<dbReference type="InterPro" id="IPR036397">
    <property type="entry name" value="RNaseH_sf"/>
</dbReference>
<proteinExistence type="predicted"/>
<dbReference type="Proteomes" id="UP000601435">
    <property type="component" value="Unassembled WGS sequence"/>
</dbReference>
<name>A0A813CTC9_9DINO</name>
<organism evidence="6 7">
    <name type="scientific">Symbiodinium necroappetens</name>
    <dbReference type="NCBI Taxonomy" id="1628268"/>
    <lineage>
        <taxon>Eukaryota</taxon>
        <taxon>Sar</taxon>
        <taxon>Alveolata</taxon>
        <taxon>Dinophyceae</taxon>
        <taxon>Suessiales</taxon>
        <taxon>Symbiodiniaceae</taxon>
        <taxon>Symbiodinium</taxon>
    </lineage>
</organism>
<dbReference type="Pfam" id="PF00078">
    <property type="entry name" value="RVT_1"/>
    <property type="match status" value="1"/>
</dbReference>
<accession>A0A813CTC9</accession>
<dbReference type="PROSITE" id="PS50878">
    <property type="entry name" value="RT_POL"/>
    <property type="match status" value="1"/>
</dbReference>
<dbReference type="Pfam" id="PF00075">
    <property type="entry name" value="RNase_H"/>
    <property type="match status" value="1"/>
</dbReference>
<keyword evidence="1" id="KW-0489">Methyltransferase</keyword>
<evidence type="ECO:0000256" key="1">
    <source>
        <dbReference type="ARBA" id="ARBA00022603"/>
    </source>
</evidence>
<dbReference type="Gene3D" id="3.40.50.150">
    <property type="entry name" value="Vaccinia Virus protein VP39"/>
    <property type="match status" value="1"/>
</dbReference>
<evidence type="ECO:0000313" key="6">
    <source>
        <dbReference type="EMBL" id="CAE7945730.1"/>
    </source>
</evidence>
<protein>
    <submittedName>
        <fullName evidence="6">Uncharacterized protein</fullName>
    </submittedName>
</protein>
<evidence type="ECO:0000259" key="5">
    <source>
        <dbReference type="PROSITE" id="PS50879"/>
    </source>
</evidence>
<evidence type="ECO:0000256" key="3">
    <source>
        <dbReference type="SAM" id="MobiDB-lite"/>
    </source>
</evidence>
<dbReference type="EMBL" id="CAJNJA010104351">
    <property type="protein sequence ID" value="CAE7945730.1"/>
    <property type="molecule type" value="Genomic_DNA"/>
</dbReference>
<dbReference type="SUPFAM" id="SSF53098">
    <property type="entry name" value="Ribonuclease H-like"/>
    <property type="match status" value="1"/>
</dbReference>
<feature type="domain" description="RNase H type-1" evidence="5">
    <location>
        <begin position="2668"/>
        <end position="2822"/>
    </location>
</feature>
<keyword evidence="2" id="KW-0808">Transferase</keyword>
<dbReference type="InterPro" id="IPR029063">
    <property type="entry name" value="SAM-dependent_MTases_sf"/>
</dbReference>
<dbReference type="SUPFAM" id="SSF53335">
    <property type="entry name" value="S-adenosyl-L-methionine-dependent methyltransferases"/>
    <property type="match status" value="1"/>
</dbReference>
<dbReference type="InterPro" id="IPR002156">
    <property type="entry name" value="RNaseH_domain"/>
</dbReference>
<dbReference type="PROSITE" id="PS50879">
    <property type="entry name" value="RNASE_H_1"/>
    <property type="match status" value="1"/>
</dbReference>
<dbReference type="PANTHER" id="PTHR19446">
    <property type="entry name" value="REVERSE TRANSCRIPTASES"/>
    <property type="match status" value="1"/>
</dbReference>
<comment type="caution">
    <text evidence="6">The sequence shown here is derived from an EMBL/GenBank/DDBJ whole genome shotgun (WGS) entry which is preliminary data.</text>
</comment>
<dbReference type="InterPro" id="IPR012337">
    <property type="entry name" value="RNaseH-like_sf"/>
</dbReference>
<dbReference type="Pfam" id="PF00145">
    <property type="entry name" value="DNA_methylase"/>
    <property type="match status" value="1"/>
</dbReference>
<sequence length="2855" mass="318776">MRQRTRFEAGQVYVVFGSLAPVWHPETREWMGQLPRRTPFAGAVKIAGQRPAHREYRVAELYAGAMGGWATAAKELPQWTVEVSVECDKQAASTYCLNHPCLVCHDPGDLIQRPDTRPLLALGEIENLLWTNLLNLVDVNVFTISSPCQSWSNIGSRSGTASPNGRTLMHAVQLCRLLQPSVVLFEQVAGFRQHDEFDQFMQAMQEAGFRVATSGVHDLELISYTTRRRWLAVFVNTLHVHRWDILGKWLHPVVRACPTYQPEEHCIALWTEEQRSVVSIKEAEFQVLNDPDLLPRWQRGAPGAQTGALPFRVQGAGMTLPTIVASYRKSVEIPKDQLLPAGLMSWIIRDAYGDIRWMGKFEAAVALGFPATMALPQDERVAFQAVGNAISPLQALLVMTAAHNACQAQQADPGEDLFQPAVSALRSRTNPMDTYMIRAFGIHHEAVVSRLHNPQYDLRCPHCRQQTSQPLLLACIECCMVACHRCISEQCLPSHFQVVQAKRLEDEGNELQSEPVLAGAALYTAEDLDTGFIHEVNCFRTPDLGALVIHEDLHSQTRFFHNQEMIQDYYRPEHGTHVHFKRFLRQDDACPLCLTFGMNTQLRICLSCKRMGCKLCIVDKCDRCTNGKLTCRSCHEKAADSKLRALHEAVTLQVEQDTVPIIPAWDWTLVCDIEAEWQLLTVMCFPTGRATIKRSQYYDGSHITATIRAMGYQVEDAVQIFWGDSTTPNLLKAIDSYIMVIPTSYLVSGLIPVISRSPTGESIRMVRPTQSGEACQHQVLSPDERDRGFVLAHGEHNLEGETVFTLRAGDTIRKIPPWREQERFLEAPDEGMEVLDEVMEVSPVAQIPTSGLGGTMPGTITNWCGVVMLDGRFQPLPLPWPGQTWADWVAHLPLPAVDRLWATWNGRVIDAHSPLEGRPILLRLHARLPGGAKGSNARGDATSRKLASHLEAKGVPISVAPDRAEAIIAAVGLPAVQSAYESTDPWRALKTAVGTKIRMVKTEEVKAFKQKPAASSDNRGPDPWQLADPWQQEPKLPKEGPKVCITLAHGHFVDQGGDPLAILHQLVAEGKGVALSSTEEVQTFATANYLLSEEELGAVVVAPQQPKTGSLECREISFPAMHGEDKVLLKGFLIDFGQKRVRTKEAVHRVDLEPQNTTTMAIEVRREYQQNWDNVAKNPMRFVWSCIDGLQRNVVSTWSRKFFSGRRESKPDVASTWHMFLKVPGDAIEPFLRLSGRCGIFITPKASETNNVAGHYRVIWLDHADLEKALTLQRAHPEIIGLVRGRDTLGVRVKVGDYSATRVKLEPTWSSQGLLTDIVVEQKWVVAPLPAHSDRGSLQQALIKLPWRAVPLKQLSATTWLVGSSLAAPPPTDVIEIGGQPVLITKQTAKATRNTDQVVLAAPPAFRKSFNTEINKGRWQTPATVVSQSEAAMEQASGPPATARTLLADLRDEVNTRLGDFQAQIQTAVNQVNVRVQEAHDLASTAAMEAEALATKQDHRIQQVENAVQQLSVSIVTKADLTGALSAAMEQQSKELRVLLAKRSPDATPTNDSKVIHEAGAAFQLGPWSLQVSNVVSASKHIENFENTSDCYVWSETNATAAAQSKILKASKKFKGYQIPCYKLVQYKLFDKLILLLSLPLLPDPEPTYKGISRLDYVICNPLAATAFQDIQVDPNGYTDHAILTAVFDWNCCPCKIPTWTFPRDLKNEKDTLAQVRATDADATLQQLFLQAIEQDDVDQAFALFCQSFEDKVVRAHQQVCSRPLSGAYLGRGCARLILQSQRHVTVCHDSATGVDGKQLLQRCKLVQWLLELQSLQHRGLNKAKQVQLWQKIFRAPGFSPDFPTWLLQNDVVDEVPFTTPSQLWIDKVCSVLSYEKQLWQQAHQKIKRENLSRCMQQDWSKGGRLHASAVKPTPLGTLDSLVKEKPRNFKLLRCKKGGPVQLQMLDDEPTPPGAAFVFSNQDQVIRSEVSRVKGCYVELDVPATAGIAGAKLVQETWTTDTTFIAGQVQTFWKKFWQTSKQPNMSDVHRMVQQLPEIPQFDPTVSVAEIRDTIHRLAVGKARGMDGFSMAELKAMGEQEHEMLAAMFNCVLRTGRWPQGLTSSFVSLLAKVQQPRTPKDARPITVLPTLYRLWGKVISQKIFQAILPSLSSDLYGSVPGKSAIDAAWELQGLLEEALDQDQERVGVSLDLSKAYNTIPRQVVEALATRCGWAPELTRAYLGFLDNLERYFKIHEGLHAPTGSSTGVPEGCPIAVPVMILITWMVTLEVTSEEPSKRLISYVDNWTMTAASVPQLCPMLDKMLQATDALALLLNPEKTRAFATTSAARAQLAETQFGQHKLSVVHTHDDLGVVFSSTHKKSSCSVYQRLENNQAKLSKLRVLPWSAGRKAQVLARVVAPAILYGVSLASTSPSCLATLRGKFSTSIWGLHHHRDHFLGPIFGQAKSFEPFLLIFQIRLRDLRRAAHRDSTATTARWNAARTSRKSGGMLHYMMDMIDHLGWQVLDDCSVVTPTDQHIRLCHHDTERILQWVNEAWFRVAASKVVTKDGLGDIESIDLTFSQTIRKQIKIPQHITAAFTTNAAVHSRQKRKFLDDQQAMCKFCGQEDTQRHRLFQCPGLSQARQDMPLQEMSEYPQLLLERGLCKKPQAFVAWELSVLDIPPPKCQEIFDEHVHLFTDGSTDGVLTVPCSSWAVVLQEPHCFNRAVVASGLVPGRQSNYRAELYATIVAVQSAASATVYIDNQAVCDGCNVLKTRGWVDVVWDKKAEFSLWKQLALLLHGRSQQFSFIHVRSHRDVNKQSSDFFAWTAAGNNAADEEAKRANRLRPPEQTRLLKQARHEWRNQVLQYHFRWVCLLL</sequence>
<dbReference type="GO" id="GO:0032259">
    <property type="term" value="P:methylation"/>
    <property type="evidence" value="ECO:0007669"/>
    <property type="project" value="UniProtKB-KW"/>
</dbReference>
<dbReference type="OrthoDB" id="407745at2759"/>
<reference evidence="6" key="1">
    <citation type="submission" date="2021-02" db="EMBL/GenBank/DDBJ databases">
        <authorList>
            <person name="Dougan E. K."/>
            <person name="Rhodes N."/>
            <person name="Thang M."/>
            <person name="Chan C."/>
        </authorList>
    </citation>
    <scope>NUCLEOTIDE SEQUENCE</scope>
</reference>
<dbReference type="GO" id="GO:0004523">
    <property type="term" value="F:RNA-DNA hybrid ribonuclease activity"/>
    <property type="evidence" value="ECO:0007669"/>
    <property type="project" value="InterPro"/>
</dbReference>
<dbReference type="GO" id="GO:0003676">
    <property type="term" value="F:nucleic acid binding"/>
    <property type="evidence" value="ECO:0007669"/>
    <property type="project" value="InterPro"/>
</dbReference>
<evidence type="ECO:0000313" key="7">
    <source>
        <dbReference type="Proteomes" id="UP000601435"/>
    </source>
</evidence>
<evidence type="ECO:0000256" key="2">
    <source>
        <dbReference type="ARBA" id="ARBA00022679"/>
    </source>
</evidence>